<dbReference type="InterPro" id="IPR017438">
    <property type="entry name" value="ATP-NAD_kinase_N"/>
</dbReference>
<keyword evidence="10" id="KW-0443">Lipid metabolism</keyword>
<dbReference type="NCBIfam" id="TIGR00147">
    <property type="entry name" value="YegS/Rv2252/BmrU family lipid kinase"/>
    <property type="match status" value="1"/>
</dbReference>
<comment type="caution">
    <text evidence="14">The sequence shown here is derived from an EMBL/GenBank/DDBJ whole genome shotgun (WGS) entry which is preliminary data.</text>
</comment>
<proteinExistence type="inferred from homology"/>
<comment type="similarity">
    <text evidence="2">Belongs to the diacylglycerol/lipid kinase family.</text>
</comment>
<evidence type="ECO:0000256" key="11">
    <source>
        <dbReference type="ARBA" id="ARBA00023209"/>
    </source>
</evidence>
<protein>
    <submittedName>
        <fullName evidence="14">Diacylglycerol kinase</fullName>
        <ecNumber evidence="14">2.7.1.107</ecNumber>
    </submittedName>
</protein>
<evidence type="ECO:0000313" key="14">
    <source>
        <dbReference type="EMBL" id="MFD1672962.1"/>
    </source>
</evidence>
<keyword evidence="9" id="KW-0460">Magnesium</keyword>
<keyword evidence="8" id="KW-0067">ATP-binding</keyword>
<keyword evidence="11" id="KW-0594">Phospholipid biosynthesis</keyword>
<comment type="cofactor">
    <cofactor evidence="1">
        <name>Mg(2+)</name>
        <dbReference type="ChEBI" id="CHEBI:18420"/>
    </cofactor>
</comment>
<dbReference type="InterPro" id="IPR045540">
    <property type="entry name" value="YegS/DAGK_C"/>
</dbReference>
<evidence type="ECO:0000256" key="8">
    <source>
        <dbReference type="ARBA" id="ARBA00022840"/>
    </source>
</evidence>
<keyword evidence="12" id="KW-1208">Phospholipid metabolism</keyword>
<evidence type="ECO:0000256" key="3">
    <source>
        <dbReference type="ARBA" id="ARBA00022516"/>
    </source>
</evidence>
<dbReference type="InterPro" id="IPR016064">
    <property type="entry name" value="NAD/diacylglycerol_kinase_sf"/>
</dbReference>
<dbReference type="PANTHER" id="PTHR12358:SF106">
    <property type="entry name" value="LIPID KINASE YEGS"/>
    <property type="match status" value="1"/>
</dbReference>
<gene>
    <name evidence="14" type="ORF">ACFQ5M_12745</name>
</gene>
<dbReference type="PANTHER" id="PTHR12358">
    <property type="entry name" value="SPHINGOSINE KINASE"/>
    <property type="match status" value="1"/>
</dbReference>
<feature type="domain" description="DAGKc" evidence="13">
    <location>
        <begin position="1"/>
        <end position="134"/>
    </location>
</feature>
<dbReference type="GO" id="GO:0004143">
    <property type="term" value="F:ATP-dependent diacylglycerol kinase activity"/>
    <property type="evidence" value="ECO:0007669"/>
    <property type="project" value="UniProtKB-EC"/>
</dbReference>
<evidence type="ECO:0000256" key="4">
    <source>
        <dbReference type="ARBA" id="ARBA00022679"/>
    </source>
</evidence>
<dbReference type="EMBL" id="JBHTOP010000028">
    <property type="protein sequence ID" value="MFD1672962.1"/>
    <property type="molecule type" value="Genomic_DNA"/>
</dbReference>
<dbReference type="RefSeq" id="WP_125715362.1">
    <property type="nucleotide sequence ID" value="NZ_JBHTOP010000028.1"/>
</dbReference>
<accession>A0ABW4J9R0</accession>
<dbReference type="InterPro" id="IPR050187">
    <property type="entry name" value="Lipid_Phosphate_FormReg"/>
</dbReference>
<keyword evidence="3" id="KW-0444">Lipid biosynthesis</keyword>
<dbReference type="Proteomes" id="UP001597267">
    <property type="component" value="Unassembled WGS sequence"/>
</dbReference>
<dbReference type="SMART" id="SM00046">
    <property type="entry name" value="DAGKc"/>
    <property type="match status" value="1"/>
</dbReference>
<reference evidence="15" key="1">
    <citation type="journal article" date="2019" name="Int. J. Syst. Evol. Microbiol.">
        <title>The Global Catalogue of Microorganisms (GCM) 10K type strain sequencing project: providing services to taxonomists for standard genome sequencing and annotation.</title>
        <authorList>
            <consortium name="The Broad Institute Genomics Platform"/>
            <consortium name="The Broad Institute Genome Sequencing Center for Infectious Disease"/>
            <person name="Wu L."/>
            <person name="Ma J."/>
        </authorList>
    </citation>
    <scope>NUCLEOTIDE SEQUENCE [LARGE SCALE GENOMIC DNA]</scope>
    <source>
        <strain evidence="15">CCM 8896</strain>
    </source>
</reference>
<keyword evidence="5" id="KW-0479">Metal-binding</keyword>
<dbReference type="EC" id="2.7.1.107" evidence="14"/>
<name>A0ABW4J9R0_9LACO</name>
<dbReference type="SUPFAM" id="SSF111331">
    <property type="entry name" value="NAD kinase/diacylglycerol kinase-like"/>
    <property type="match status" value="1"/>
</dbReference>
<evidence type="ECO:0000256" key="2">
    <source>
        <dbReference type="ARBA" id="ARBA00005983"/>
    </source>
</evidence>
<evidence type="ECO:0000256" key="1">
    <source>
        <dbReference type="ARBA" id="ARBA00001946"/>
    </source>
</evidence>
<dbReference type="Gene3D" id="3.40.50.10330">
    <property type="entry name" value="Probable inorganic polyphosphate/atp-NAD kinase, domain 1"/>
    <property type="match status" value="1"/>
</dbReference>
<dbReference type="PROSITE" id="PS50146">
    <property type="entry name" value="DAGK"/>
    <property type="match status" value="1"/>
</dbReference>
<dbReference type="NCBIfam" id="NF009603">
    <property type="entry name" value="PRK13055.1"/>
    <property type="match status" value="1"/>
</dbReference>
<evidence type="ECO:0000256" key="10">
    <source>
        <dbReference type="ARBA" id="ARBA00023098"/>
    </source>
</evidence>
<keyword evidence="6" id="KW-0547">Nucleotide-binding</keyword>
<dbReference type="Pfam" id="PF19279">
    <property type="entry name" value="YegS_C"/>
    <property type="match status" value="1"/>
</dbReference>
<evidence type="ECO:0000256" key="7">
    <source>
        <dbReference type="ARBA" id="ARBA00022777"/>
    </source>
</evidence>
<evidence type="ECO:0000313" key="15">
    <source>
        <dbReference type="Proteomes" id="UP001597267"/>
    </source>
</evidence>
<keyword evidence="15" id="KW-1185">Reference proteome</keyword>
<dbReference type="Gene3D" id="2.60.200.40">
    <property type="match status" value="1"/>
</dbReference>
<evidence type="ECO:0000256" key="9">
    <source>
        <dbReference type="ARBA" id="ARBA00022842"/>
    </source>
</evidence>
<keyword evidence="7 14" id="KW-0418">Kinase</keyword>
<dbReference type="InterPro" id="IPR001206">
    <property type="entry name" value="Diacylglycerol_kinase_cat_dom"/>
</dbReference>
<sequence length="344" mass="37259">MRVRARLIYNPTAGHETLLRSVGQILNILEKAGYEASAFQTTKEPNSAAKEARRAAKEGFDLIVAAGGDGTLNEVVNGIAGLKKRPKVGIIPAGTTNDYARALKIPREDPVEAAKIILKKQTIKLDVGQANDAYFINIAAGGFMTELTYEVPSQFKSILGYLAYVMKGAEMLPKMRAKATQMHLEYDGGSYDGPASMFFLALTNSVGGMEQIVPDASLGDGHFSLIIVKAANVAEMIKLLALVLNGGKHVDDPNIIYVKTKKLVAKTKNGERMMINLDGEYGGDAPVRFKNLKQHIEFFADVDAIPAEIMPVEDYGEDGKRLVENLEDQVAATDLAASETPKVE</sequence>
<dbReference type="Pfam" id="PF00781">
    <property type="entry name" value="DAGK_cat"/>
    <property type="match status" value="1"/>
</dbReference>
<evidence type="ECO:0000256" key="5">
    <source>
        <dbReference type="ARBA" id="ARBA00022723"/>
    </source>
</evidence>
<evidence type="ECO:0000256" key="12">
    <source>
        <dbReference type="ARBA" id="ARBA00023264"/>
    </source>
</evidence>
<organism evidence="14 15">
    <name type="scientific">Agrilactobacillus yilanensis</name>
    <dbReference type="NCBI Taxonomy" id="2485997"/>
    <lineage>
        <taxon>Bacteria</taxon>
        <taxon>Bacillati</taxon>
        <taxon>Bacillota</taxon>
        <taxon>Bacilli</taxon>
        <taxon>Lactobacillales</taxon>
        <taxon>Lactobacillaceae</taxon>
        <taxon>Agrilactobacillus</taxon>
    </lineage>
</organism>
<evidence type="ECO:0000259" key="13">
    <source>
        <dbReference type="PROSITE" id="PS50146"/>
    </source>
</evidence>
<dbReference type="NCBIfam" id="NF009874">
    <property type="entry name" value="PRK13337.1"/>
    <property type="match status" value="1"/>
</dbReference>
<dbReference type="InterPro" id="IPR005218">
    <property type="entry name" value="Diacylglycerol/lipid_kinase"/>
</dbReference>
<keyword evidence="4 14" id="KW-0808">Transferase</keyword>
<evidence type="ECO:0000256" key="6">
    <source>
        <dbReference type="ARBA" id="ARBA00022741"/>
    </source>
</evidence>